<reference evidence="2" key="1">
    <citation type="journal article" date="2014" name="Int. J. Syst. Evol. Microbiol.">
        <title>Complete genome sequence of Corynebacterium casei LMG S-19264T (=DSM 44701T), isolated from a smear-ripened cheese.</title>
        <authorList>
            <consortium name="US DOE Joint Genome Institute (JGI-PGF)"/>
            <person name="Walter F."/>
            <person name="Albersmeier A."/>
            <person name="Kalinowski J."/>
            <person name="Ruckert C."/>
        </authorList>
    </citation>
    <scope>NUCLEOTIDE SEQUENCE</scope>
    <source>
        <strain evidence="2">CGMCC 1.15320</strain>
    </source>
</reference>
<feature type="transmembrane region" description="Helical" evidence="1">
    <location>
        <begin position="7"/>
        <end position="24"/>
    </location>
</feature>
<dbReference type="Pfam" id="PF10947">
    <property type="entry name" value="DUF2628"/>
    <property type="match status" value="1"/>
</dbReference>
<gene>
    <name evidence="2" type="ORF">GCM10011385_08410</name>
</gene>
<name>A0A916RGZ9_9HYPH</name>
<keyword evidence="1" id="KW-0472">Membrane</keyword>
<keyword evidence="1" id="KW-0812">Transmembrane</keyword>
<evidence type="ECO:0000256" key="1">
    <source>
        <dbReference type="SAM" id="Phobius"/>
    </source>
</evidence>
<evidence type="ECO:0008006" key="4">
    <source>
        <dbReference type="Google" id="ProtNLM"/>
    </source>
</evidence>
<keyword evidence="3" id="KW-1185">Reference proteome</keyword>
<reference evidence="2" key="2">
    <citation type="submission" date="2020-09" db="EMBL/GenBank/DDBJ databases">
        <authorList>
            <person name="Sun Q."/>
            <person name="Zhou Y."/>
        </authorList>
    </citation>
    <scope>NUCLEOTIDE SEQUENCE</scope>
    <source>
        <strain evidence="2">CGMCC 1.15320</strain>
    </source>
</reference>
<feature type="transmembrane region" description="Helical" evidence="1">
    <location>
        <begin position="30"/>
        <end position="60"/>
    </location>
</feature>
<dbReference type="RefSeq" id="WP_188719701.1">
    <property type="nucleotide sequence ID" value="NZ_BMIF01000002.1"/>
</dbReference>
<sequence>MIKDGFSVLAFIAPLIWFLWYRMWLEALGVLVISAVLGSVSMIPGLEAVPLLGVLVSLFIGMEARNFRANALRRHGWVDWGVVVAASQEEAELRYMHEAVGNGDSNDGLVVRADQVEPGAGPLRPSPVTTPTFGLIDYPRKA</sequence>
<dbReference type="EMBL" id="BMIF01000002">
    <property type="protein sequence ID" value="GGA57259.1"/>
    <property type="molecule type" value="Genomic_DNA"/>
</dbReference>
<organism evidence="2 3">
    <name type="scientific">Nitratireductor aestuarii</name>
    <dbReference type="NCBI Taxonomy" id="1735103"/>
    <lineage>
        <taxon>Bacteria</taxon>
        <taxon>Pseudomonadati</taxon>
        <taxon>Pseudomonadota</taxon>
        <taxon>Alphaproteobacteria</taxon>
        <taxon>Hyphomicrobiales</taxon>
        <taxon>Phyllobacteriaceae</taxon>
        <taxon>Nitratireductor</taxon>
    </lineage>
</organism>
<dbReference type="InterPro" id="IPR024399">
    <property type="entry name" value="DUF2628"/>
</dbReference>
<evidence type="ECO:0000313" key="3">
    <source>
        <dbReference type="Proteomes" id="UP000636264"/>
    </source>
</evidence>
<keyword evidence="1" id="KW-1133">Transmembrane helix</keyword>
<proteinExistence type="predicted"/>
<protein>
    <recommendedName>
        <fullName evidence="4">DUF2628 domain-containing protein</fullName>
    </recommendedName>
</protein>
<dbReference type="Proteomes" id="UP000636264">
    <property type="component" value="Unassembled WGS sequence"/>
</dbReference>
<dbReference type="AlphaFoldDB" id="A0A916RGZ9"/>
<accession>A0A916RGZ9</accession>
<evidence type="ECO:0000313" key="2">
    <source>
        <dbReference type="EMBL" id="GGA57259.1"/>
    </source>
</evidence>
<comment type="caution">
    <text evidence="2">The sequence shown here is derived from an EMBL/GenBank/DDBJ whole genome shotgun (WGS) entry which is preliminary data.</text>
</comment>